<dbReference type="PANTHER" id="PTHR43102:SF2">
    <property type="entry name" value="GAF DOMAIN-CONTAINING PROTEIN"/>
    <property type="match status" value="1"/>
</dbReference>
<dbReference type="PANTHER" id="PTHR43102">
    <property type="entry name" value="SLR1143 PROTEIN"/>
    <property type="match status" value="1"/>
</dbReference>
<dbReference type="Pfam" id="PF01590">
    <property type="entry name" value="GAF"/>
    <property type="match status" value="1"/>
</dbReference>
<dbReference type="SUPFAM" id="SSF55781">
    <property type="entry name" value="GAF domain-like"/>
    <property type="match status" value="1"/>
</dbReference>
<sequence>MNPSLSAELRRLAALQATGLLDTPPSEEFDRITRLACQLFGVPIALVSLVDADRQWFKSRVGLAVPETCREDAFCDHTIRTTQVMVIED</sequence>
<name>A0A7Y4K1T0_9BACT</name>
<protein>
    <submittedName>
        <fullName evidence="2">Sensor domain-containing phosphodiesterase</fullName>
    </submittedName>
</protein>
<dbReference type="Proteomes" id="UP000528460">
    <property type="component" value="Unassembled WGS sequence"/>
</dbReference>
<evidence type="ECO:0000313" key="3">
    <source>
        <dbReference type="Proteomes" id="UP000528460"/>
    </source>
</evidence>
<accession>A0A7Y4K1T0</accession>
<reference evidence="2 3" key="1">
    <citation type="submission" date="2020-05" db="EMBL/GenBank/DDBJ databases">
        <authorList>
            <person name="Whitworth D."/>
        </authorList>
    </citation>
    <scope>NUCLEOTIDE SEQUENCE [LARGE SCALE GENOMIC DNA]</scope>
    <source>
        <strain evidence="2 3">CA046A</strain>
    </source>
</reference>
<dbReference type="AlphaFoldDB" id="A0A7Y4K1T0"/>
<organism evidence="2 3">
    <name type="scientific">Corallococcus exercitus</name>
    <dbReference type="NCBI Taxonomy" id="2316736"/>
    <lineage>
        <taxon>Bacteria</taxon>
        <taxon>Pseudomonadati</taxon>
        <taxon>Myxococcota</taxon>
        <taxon>Myxococcia</taxon>
        <taxon>Myxococcales</taxon>
        <taxon>Cystobacterineae</taxon>
        <taxon>Myxococcaceae</taxon>
        <taxon>Corallococcus</taxon>
    </lineage>
</organism>
<dbReference type="InterPro" id="IPR029016">
    <property type="entry name" value="GAF-like_dom_sf"/>
</dbReference>
<dbReference type="EMBL" id="JABFJW010000800">
    <property type="protein sequence ID" value="NOK15361.1"/>
    <property type="molecule type" value="Genomic_DNA"/>
</dbReference>
<dbReference type="InterPro" id="IPR003018">
    <property type="entry name" value="GAF"/>
</dbReference>
<evidence type="ECO:0000313" key="2">
    <source>
        <dbReference type="EMBL" id="NOK15361.1"/>
    </source>
</evidence>
<gene>
    <name evidence="2" type="ORF">HNS30_40815</name>
</gene>
<dbReference type="RefSeq" id="WP_367616670.1">
    <property type="nucleotide sequence ID" value="NZ_JABFJW010000800.1"/>
</dbReference>
<evidence type="ECO:0000259" key="1">
    <source>
        <dbReference type="Pfam" id="PF01590"/>
    </source>
</evidence>
<comment type="caution">
    <text evidence="2">The sequence shown here is derived from an EMBL/GenBank/DDBJ whole genome shotgun (WGS) entry which is preliminary data.</text>
</comment>
<dbReference type="Gene3D" id="3.30.450.40">
    <property type="match status" value="1"/>
</dbReference>
<feature type="non-terminal residue" evidence="2">
    <location>
        <position position="89"/>
    </location>
</feature>
<feature type="domain" description="GAF" evidence="1">
    <location>
        <begin position="26"/>
        <end position="89"/>
    </location>
</feature>
<proteinExistence type="predicted"/>